<dbReference type="SUPFAM" id="SSF55961">
    <property type="entry name" value="Bet v1-like"/>
    <property type="match status" value="1"/>
</dbReference>
<dbReference type="Gene3D" id="3.30.530.20">
    <property type="match status" value="1"/>
</dbReference>
<protein>
    <submittedName>
        <fullName evidence="3">Uncharacterized protein YndB with AHSA1/START domain</fullName>
    </submittedName>
</protein>
<gene>
    <name evidence="3" type="ORF">J2S41_001725</name>
</gene>
<comment type="similarity">
    <text evidence="1">Belongs to the AHA1 family.</text>
</comment>
<reference evidence="3" key="1">
    <citation type="submission" date="2023-07" db="EMBL/GenBank/DDBJ databases">
        <title>Sequencing the genomes of 1000 actinobacteria strains.</title>
        <authorList>
            <person name="Klenk H.-P."/>
        </authorList>
    </citation>
    <scope>NUCLEOTIDE SEQUENCE</scope>
    <source>
        <strain evidence="3">DSM 44707</strain>
    </source>
</reference>
<organism evidence="3 4">
    <name type="scientific">Catenuloplanes atrovinosus</name>
    <dbReference type="NCBI Taxonomy" id="137266"/>
    <lineage>
        <taxon>Bacteria</taxon>
        <taxon>Bacillati</taxon>
        <taxon>Actinomycetota</taxon>
        <taxon>Actinomycetes</taxon>
        <taxon>Micromonosporales</taxon>
        <taxon>Micromonosporaceae</taxon>
        <taxon>Catenuloplanes</taxon>
    </lineage>
</organism>
<comment type="caution">
    <text evidence="3">The sequence shown here is derived from an EMBL/GenBank/DDBJ whole genome shotgun (WGS) entry which is preliminary data.</text>
</comment>
<name>A0AAE4C8S9_9ACTN</name>
<dbReference type="InterPro" id="IPR013538">
    <property type="entry name" value="ASHA1/2-like_C"/>
</dbReference>
<evidence type="ECO:0000259" key="2">
    <source>
        <dbReference type="Pfam" id="PF08327"/>
    </source>
</evidence>
<evidence type="ECO:0000313" key="4">
    <source>
        <dbReference type="Proteomes" id="UP001183643"/>
    </source>
</evidence>
<evidence type="ECO:0000256" key="1">
    <source>
        <dbReference type="ARBA" id="ARBA00006817"/>
    </source>
</evidence>
<sequence>MTEQLTVDRMSDTELVMTRVVDAPRELVWACHTRAEHLRRWWGRGNPLDVEIDFRVGGKYRYVEHAADGNAYAFRGEFLEIEAPSRLVQTFEFEGMPGHVATDSLVLTEENGRTTLTTTSRFTTKDDLDGMVSSGMADGAQRSYVALDALLRELSA</sequence>
<dbReference type="CDD" id="cd07826">
    <property type="entry name" value="SRPBCC_CalC_Aha1-like_9"/>
    <property type="match status" value="1"/>
</dbReference>
<keyword evidence="4" id="KW-1185">Reference proteome</keyword>
<evidence type="ECO:0000313" key="3">
    <source>
        <dbReference type="EMBL" id="MDR7274947.1"/>
    </source>
</evidence>
<dbReference type="Proteomes" id="UP001183643">
    <property type="component" value="Unassembled WGS sequence"/>
</dbReference>
<dbReference type="EMBL" id="JAVDYB010000001">
    <property type="protein sequence ID" value="MDR7274947.1"/>
    <property type="molecule type" value="Genomic_DNA"/>
</dbReference>
<dbReference type="AlphaFoldDB" id="A0AAE4C8S9"/>
<dbReference type="InterPro" id="IPR023393">
    <property type="entry name" value="START-like_dom_sf"/>
</dbReference>
<proteinExistence type="inferred from homology"/>
<dbReference type="Pfam" id="PF08327">
    <property type="entry name" value="AHSA1"/>
    <property type="match status" value="1"/>
</dbReference>
<feature type="domain" description="Activator of Hsp90 ATPase homologue 1/2-like C-terminal" evidence="2">
    <location>
        <begin position="22"/>
        <end position="151"/>
    </location>
</feature>
<accession>A0AAE4C8S9</accession>